<proteinExistence type="predicted"/>
<evidence type="ECO:0000313" key="2">
    <source>
        <dbReference type="Proteomes" id="UP000254919"/>
    </source>
</evidence>
<protein>
    <submittedName>
        <fullName evidence="1">Uncharacterized protein</fullName>
    </submittedName>
</protein>
<dbReference type="Proteomes" id="UP000254919">
    <property type="component" value="Unassembled WGS sequence"/>
</dbReference>
<dbReference type="AlphaFoldDB" id="A0A379PNS6"/>
<organism evidence="1 2">
    <name type="scientific">Roseomonas mucosa</name>
    <dbReference type="NCBI Taxonomy" id="207340"/>
    <lineage>
        <taxon>Bacteria</taxon>
        <taxon>Pseudomonadati</taxon>
        <taxon>Pseudomonadota</taxon>
        <taxon>Alphaproteobacteria</taxon>
        <taxon>Acetobacterales</taxon>
        <taxon>Roseomonadaceae</taxon>
        <taxon>Roseomonas</taxon>
    </lineage>
</organism>
<accession>A0A379PNS6</accession>
<sequence>MTAFTETPTTPLSQDAVDLARALRAAFQRMPERRRQRCTVPPTGDAGIDRPVLVEAFDGSDHYAGVIVRGERDDAGAWLLDEAFTLLTLDHGDGADAALVACNGWNCHVERL</sequence>
<evidence type="ECO:0000313" key="1">
    <source>
        <dbReference type="EMBL" id="SUE95630.1"/>
    </source>
</evidence>
<dbReference type="RefSeq" id="WP_027297414.1">
    <property type="nucleotide sequence ID" value="NZ_CBCSHT010000076.1"/>
</dbReference>
<gene>
    <name evidence="1" type="ORF">NCTC13291_04518</name>
</gene>
<dbReference type="EMBL" id="UGVN01000003">
    <property type="protein sequence ID" value="SUE95630.1"/>
    <property type="molecule type" value="Genomic_DNA"/>
</dbReference>
<reference evidence="1 2" key="1">
    <citation type="submission" date="2018-06" db="EMBL/GenBank/DDBJ databases">
        <authorList>
            <consortium name="Pathogen Informatics"/>
            <person name="Doyle S."/>
        </authorList>
    </citation>
    <scope>NUCLEOTIDE SEQUENCE [LARGE SCALE GENOMIC DNA]</scope>
    <source>
        <strain evidence="1 2">NCTC13291</strain>
    </source>
</reference>
<name>A0A379PNS6_9PROT</name>